<evidence type="ECO:0000313" key="2">
    <source>
        <dbReference type="EMBL" id="MFD2739789.1"/>
    </source>
</evidence>
<dbReference type="RefSeq" id="WP_386373718.1">
    <property type="nucleotide sequence ID" value="NZ_JBHUMP010000006.1"/>
</dbReference>
<sequence length="190" mass="20367">MRKTMVMSCLVLGLAGCAGSTGQFSGAAPVADVSFDADLPFGEVARVCDARGRDLGVKVEQAAVRGFALWDSRPGAAGARRYYITGFRDGCPRQLTAATVILSTPSDYEQFRFGPAAANLPYAKTDAAYDAVKRQVCGTGRRKPCGGRINRLDRSMFSVSSYRSLDDNARWFEALVHDGAVLASAVKSIR</sequence>
<proteinExistence type="predicted"/>
<gene>
    <name evidence="2" type="ORF">ACFSUD_09435</name>
</gene>
<accession>A0ABW5U1T5</accession>
<feature type="chain" id="PRO_5046559021" description="Lipoprotein" evidence="1">
    <location>
        <begin position="28"/>
        <end position="190"/>
    </location>
</feature>
<organism evidence="2 3">
    <name type="scientific">Sulfitobacter aestuarii</name>
    <dbReference type="NCBI Taxonomy" id="2161676"/>
    <lineage>
        <taxon>Bacteria</taxon>
        <taxon>Pseudomonadati</taxon>
        <taxon>Pseudomonadota</taxon>
        <taxon>Alphaproteobacteria</taxon>
        <taxon>Rhodobacterales</taxon>
        <taxon>Roseobacteraceae</taxon>
        <taxon>Sulfitobacter</taxon>
    </lineage>
</organism>
<evidence type="ECO:0000313" key="3">
    <source>
        <dbReference type="Proteomes" id="UP001597474"/>
    </source>
</evidence>
<comment type="caution">
    <text evidence="2">The sequence shown here is derived from an EMBL/GenBank/DDBJ whole genome shotgun (WGS) entry which is preliminary data.</text>
</comment>
<evidence type="ECO:0008006" key="4">
    <source>
        <dbReference type="Google" id="ProtNLM"/>
    </source>
</evidence>
<reference evidence="3" key="1">
    <citation type="journal article" date="2019" name="Int. J. Syst. Evol. Microbiol.">
        <title>The Global Catalogue of Microorganisms (GCM) 10K type strain sequencing project: providing services to taxonomists for standard genome sequencing and annotation.</title>
        <authorList>
            <consortium name="The Broad Institute Genomics Platform"/>
            <consortium name="The Broad Institute Genome Sequencing Center for Infectious Disease"/>
            <person name="Wu L."/>
            <person name="Ma J."/>
        </authorList>
    </citation>
    <scope>NUCLEOTIDE SEQUENCE [LARGE SCALE GENOMIC DNA]</scope>
    <source>
        <strain evidence="3">TISTR 2562</strain>
    </source>
</reference>
<protein>
    <recommendedName>
        <fullName evidence="4">Lipoprotein</fullName>
    </recommendedName>
</protein>
<dbReference type="PROSITE" id="PS51257">
    <property type="entry name" value="PROKAR_LIPOPROTEIN"/>
    <property type="match status" value="1"/>
</dbReference>
<name>A0ABW5U1T5_9RHOB</name>
<feature type="signal peptide" evidence="1">
    <location>
        <begin position="1"/>
        <end position="27"/>
    </location>
</feature>
<dbReference type="EMBL" id="JBHUMP010000006">
    <property type="protein sequence ID" value="MFD2739789.1"/>
    <property type="molecule type" value="Genomic_DNA"/>
</dbReference>
<keyword evidence="1" id="KW-0732">Signal</keyword>
<dbReference type="Proteomes" id="UP001597474">
    <property type="component" value="Unassembled WGS sequence"/>
</dbReference>
<evidence type="ECO:0000256" key="1">
    <source>
        <dbReference type="SAM" id="SignalP"/>
    </source>
</evidence>
<keyword evidence="3" id="KW-1185">Reference proteome</keyword>